<feature type="non-terminal residue" evidence="2">
    <location>
        <position position="126"/>
    </location>
</feature>
<dbReference type="AlphaFoldDB" id="A0A382YKU5"/>
<dbReference type="PROSITE" id="PS00018">
    <property type="entry name" value="EF_HAND_1"/>
    <property type="match status" value="1"/>
</dbReference>
<dbReference type="Gene3D" id="3.40.50.1460">
    <property type="match status" value="1"/>
</dbReference>
<dbReference type="InterPro" id="IPR018247">
    <property type="entry name" value="EF_Hand_1_Ca_BS"/>
</dbReference>
<dbReference type="EMBL" id="UINC01176352">
    <property type="protein sequence ID" value="SVD83435.1"/>
    <property type="molecule type" value="Genomic_DNA"/>
</dbReference>
<dbReference type="Pfam" id="PF00656">
    <property type="entry name" value="Peptidase_C14"/>
    <property type="match status" value="1"/>
</dbReference>
<organism evidence="2">
    <name type="scientific">marine metagenome</name>
    <dbReference type="NCBI Taxonomy" id="408172"/>
    <lineage>
        <taxon>unclassified sequences</taxon>
        <taxon>metagenomes</taxon>
        <taxon>ecological metagenomes</taxon>
    </lineage>
</organism>
<feature type="domain" description="Peptidase C14 caspase" evidence="1">
    <location>
        <begin position="11"/>
        <end position="121"/>
    </location>
</feature>
<dbReference type="InterPro" id="IPR011600">
    <property type="entry name" value="Pept_C14_caspase"/>
</dbReference>
<protein>
    <recommendedName>
        <fullName evidence="1">Peptidase C14 caspase domain-containing protein</fullName>
    </recommendedName>
</protein>
<dbReference type="GO" id="GO:0004197">
    <property type="term" value="F:cysteine-type endopeptidase activity"/>
    <property type="evidence" value="ECO:0007669"/>
    <property type="project" value="InterPro"/>
</dbReference>
<sequence>MDEILTTSQLSNAKHMLFLMDACYSGLMTQQYKGIAKATEEGYLTKVANESARQIITAGGRDQQVIERDEWQHSAFTKNLLEGLESWGADYNKDGCITADELSTYLREHVTEDSDFQQTPQDGRFR</sequence>
<proteinExistence type="predicted"/>
<dbReference type="GO" id="GO:0006508">
    <property type="term" value="P:proteolysis"/>
    <property type="evidence" value="ECO:0007669"/>
    <property type="project" value="InterPro"/>
</dbReference>
<reference evidence="2" key="1">
    <citation type="submission" date="2018-05" db="EMBL/GenBank/DDBJ databases">
        <authorList>
            <person name="Lanie J.A."/>
            <person name="Ng W.-L."/>
            <person name="Kazmierczak K.M."/>
            <person name="Andrzejewski T.M."/>
            <person name="Davidsen T.M."/>
            <person name="Wayne K.J."/>
            <person name="Tettelin H."/>
            <person name="Glass J.I."/>
            <person name="Rusch D."/>
            <person name="Podicherti R."/>
            <person name="Tsui H.-C.T."/>
            <person name="Winkler M.E."/>
        </authorList>
    </citation>
    <scope>NUCLEOTIDE SEQUENCE</scope>
</reference>
<accession>A0A382YKU5</accession>
<name>A0A382YKU5_9ZZZZ</name>
<evidence type="ECO:0000313" key="2">
    <source>
        <dbReference type="EMBL" id="SVD83435.1"/>
    </source>
</evidence>
<evidence type="ECO:0000259" key="1">
    <source>
        <dbReference type="Pfam" id="PF00656"/>
    </source>
</evidence>
<gene>
    <name evidence="2" type="ORF">METZ01_LOCUS436289</name>
</gene>